<feature type="transmembrane region" description="Helical" evidence="7">
    <location>
        <begin position="91"/>
        <end position="117"/>
    </location>
</feature>
<keyword evidence="4 7" id="KW-1133">Transmembrane helix</keyword>
<accession>A0ABM0MAB5</accession>
<dbReference type="RefSeq" id="XP_006816956.1">
    <property type="nucleotide sequence ID" value="XM_006816893.1"/>
</dbReference>
<evidence type="ECO:0000256" key="3">
    <source>
        <dbReference type="ARBA" id="ARBA00022692"/>
    </source>
</evidence>
<organism evidence="8 9">
    <name type="scientific">Saccoglossus kowalevskii</name>
    <name type="common">Acorn worm</name>
    <dbReference type="NCBI Taxonomy" id="10224"/>
    <lineage>
        <taxon>Eukaryota</taxon>
        <taxon>Metazoa</taxon>
        <taxon>Hemichordata</taxon>
        <taxon>Enteropneusta</taxon>
        <taxon>Harrimaniidae</taxon>
        <taxon>Saccoglossus</taxon>
    </lineage>
</organism>
<comment type="subcellular location">
    <subcellularLocation>
        <location evidence="1">Membrane</location>
        <topology evidence="1">Multi-pass membrane protein</topology>
    </subcellularLocation>
</comment>
<evidence type="ECO:0000256" key="1">
    <source>
        <dbReference type="ARBA" id="ARBA00004141"/>
    </source>
</evidence>
<feature type="transmembrane region" description="Helical" evidence="7">
    <location>
        <begin position="45"/>
        <end position="70"/>
    </location>
</feature>
<evidence type="ECO:0000313" key="8">
    <source>
        <dbReference type="Proteomes" id="UP000694865"/>
    </source>
</evidence>
<evidence type="ECO:0000256" key="5">
    <source>
        <dbReference type="ARBA" id="ARBA00023136"/>
    </source>
</evidence>
<dbReference type="SUPFAM" id="SSF81338">
    <property type="entry name" value="Aquaporin-like"/>
    <property type="match status" value="1"/>
</dbReference>
<dbReference type="Proteomes" id="UP000694865">
    <property type="component" value="Unplaced"/>
</dbReference>
<name>A0ABM0MAB5_SACKO</name>
<protein>
    <submittedName>
        <fullName evidence="9">Aquaporin-4-like</fullName>
    </submittedName>
</protein>
<dbReference type="Pfam" id="PF00230">
    <property type="entry name" value="MIP"/>
    <property type="match status" value="1"/>
</dbReference>
<evidence type="ECO:0000256" key="2">
    <source>
        <dbReference type="ARBA" id="ARBA00006175"/>
    </source>
</evidence>
<keyword evidence="5 7" id="KW-0472">Membrane</keyword>
<dbReference type="PANTHER" id="PTHR19139:SF199">
    <property type="entry name" value="MIP17260P"/>
    <property type="match status" value="1"/>
</dbReference>
<dbReference type="PRINTS" id="PR00783">
    <property type="entry name" value="MINTRINSICP"/>
</dbReference>
<dbReference type="PANTHER" id="PTHR19139">
    <property type="entry name" value="AQUAPORIN TRANSPORTER"/>
    <property type="match status" value="1"/>
</dbReference>
<reference evidence="9" key="1">
    <citation type="submission" date="2025-08" db="UniProtKB">
        <authorList>
            <consortium name="RefSeq"/>
        </authorList>
    </citation>
    <scope>IDENTIFICATION</scope>
    <source>
        <tissue evidence="9">Testes</tissue>
    </source>
</reference>
<evidence type="ECO:0000256" key="7">
    <source>
        <dbReference type="SAM" id="Phobius"/>
    </source>
</evidence>
<proteinExistence type="inferred from homology"/>
<evidence type="ECO:0000256" key="4">
    <source>
        <dbReference type="ARBA" id="ARBA00022989"/>
    </source>
</evidence>
<feature type="transmembrane region" description="Helical" evidence="7">
    <location>
        <begin position="12"/>
        <end position="33"/>
    </location>
</feature>
<keyword evidence="6" id="KW-0813">Transport</keyword>
<dbReference type="GeneID" id="102806524"/>
<keyword evidence="3 6" id="KW-0812">Transmembrane</keyword>
<keyword evidence="8" id="KW-1185">Reference proteome</keyword>
<dbReference type="Gene3D" id="1.20.1080.10">
    <property type="entry name" value="Glycerol uptake facilitator protein"/>
    <property type="match status" value="1"/>
</dbReference>
<dbReference type="InterPro" id="IPR034294">
    <property type="entry name" value="Aquaporin_transptr"/>
</dbReference>
<sequence length="197" mass="20792">MANCKDDIRNQKFWRALVGEFIGTLFIVFFGIGSSISWNPPHTPSVVQISLCSGLTVATMIQCFVHVSGAHFNPAITCTFLVTRQISVLRAFLYLVSQLIGAIAGAGLIYAVTPAGVRGGLGTTSLGAGVTAEQGFAIEYMITFVLLFTLCATIDPKRTDLQGSGPLAVGLSVVIGVLFAVGVTHDITSAKLPYLSH</sequence>
<evidence type="ECO:0000313" key="9">
    <source>
        <dbReference type="RefSeq" id="XP_006816956.1"/>
    </source>
</evidence>
<dbReference type="InterPro" id="IPR000425">
    <property type="entry name" value="MIP"/>
</dbReference>
<feature type="transmembrane region" description="Helical" evidence="7">
    <location>
        <begin position="137"/>
        <end position="154"/>
    </location>
</feature>
<dbReference type="InterPro" id="IPR023271">
    <property type="entry name" value="Aquaporin-like"/>
</dbReference>
<gene>
    <name evidence="9" type="primary">LOC102806524</name>
</gene>
<feature type="transmembrane region" description="Helical" evidence="7">
    <location>
        <begin position="166"/>
        <end position="185"/>
    </location>
</feature>
<evidence type="ECO:0000256" key="6">
    <source>
        <dbReference type="RuleBase" id="RU000477"/>
    </source>
</evidence>
<comment type="similarity">
    <text evidence="2 6">Belongs to the MIP/aquaporin (TC 1.A.8) family.</text>
</comment>